<dbReference type="RefSeq" id="XP_008573348.1">
    <property type="nucleotide sequence ID" value="XM_008575126.1"/>
</dbReference>
<keyword evidence="3" id="KW-1185">Reference proteome</keyword>
<evidence type="ECO:0000259" key="2">
    <source>
        <dbReference type="Pfam" id="PF02582"/>
    </source>
</evidence>
<organism evidence="3 4">
    <name type="scientific">Galeopterus variegatus</name>
    <name type="common">Malayan flying lemur</name>
    <name type="synonym">Cynocephalus variegatus</name>
    <dbReference type="NCBI Taxonomy" id="482537"/>
    <lineage>
        <taxon>Eukaryota</taxon>
        <taxon>Metazoa</taxon>
        <taxon>Chordata</taxon>
        <taxon>Craniata</taxon>
        <taxon>Vertebrata</taxon>
        <taxon>Euteleostomi</taxon>
        <taxon>Mammalia</taxon>
        <taxon>Eutheria</taxon>
        <taxon>Euarchontoglires</taxon>
        <taxon>Dermoptera</taxon>
        <taxon>Cynocephalidae</taxon>
        <taxon>Galeopterus</taxon>
    </lineage>
</organism>
<evidence type="ECO:0000313" key="3">
    <source>
        <dbReference type="Proteomes" id="UP000694923"/>
    </source>
</evidence>
<feature type="domain" description="DUF155" evidence="2">
    <location>
        <begin position="205"/>
        <end position="380"/>
    </location>
</feature>
<evidence type="ECO:0000256" key="1">
    <source>
        <dbReference type="ARBA" id="ARBA00008306"/>
    </source>
</evidence>
<accession>A0ABM0QYA7</accession>
<dbReference type="PANTHER" id="PTHR16255">
    <property type="entry name" value="REQUIRED FOR MEIOTIC NUCLEAR DIVISION PROTEIN 1 HOMOLOG"/>
    <property type="match status" value="1"/>
</dbReference>
<protein>
    <submittedName>
        <fullName evidence="4">Required for meiotic nuclear division protein 1 homolog</fullName>
    </submittedName>
</protein>
<dbReference type="GeneID" id="103592409"/>
<dbReference type="PANTHER" id="PTHR16255:SF1">
    <property type="entry name" value="REQUIRED FOR MEIOTIC NUCLEAR DIVISION PROTEIN 1 HOMOLOG"/>
    <property type="match status" value="1"/>
</dbReference>
<dbReference type="InterPro" id="IPR051624">
    <property type="entry name" value="RMD1/Sad1-interacting"/>
</dbReference>
<proteinExistence type="inferred from homology"/>
<comment type="similarity">
    <text evidence="1">Belongs to the RMD1/sif2 family.</text>
</comment>
<name>A0ABM0QYA7_GALVR</name>
<dbReference type="Proteomes" id="UP000694923">
    <property type="component" value="Unplaced"/>
</dbReference>
<gene>
    <name evidence="4" type="primary">RMND1</name>
</gene>
<dbReference type="Pfam" id="PF02582">
    <property type="entry name" value="DUF155"/>
    <property type="match status" value="1"/>
</dbReference>
<evidence type="ECO:0000313" key="4">
    <source>
        <dbReference type="RefSeq" id="XP_008573348.1"/>
    </source>
</evidence>
<sequence>MPARLFRALTRSHYILSKAHQCRRFVHLTLKPPKKFENTTCTILTTCQNLDLFFPDSAAGGLNKSQILEMNRKTSNTSVLFLLSAVHCQAEKAHLPSMKSFAAHRKVTHKPNLLGSKWFIKILKRHYSPMSTEIFVPKQDIPQVKRPLKASRTRQPSRTNLPVLSVNEDLMQCTAFATADEYHLGNLSQDLASHGYVELIILFFQIREGAAVFWNVKDKTMKHVMQVLEKHEIQPYEIALVHWENEELNYIKTEGQSKLHRGEIKLNVELDLDDAILEKFAFSNALCLSVKLAIWEASLDKFVDSIQSIPEALKAGKKVKLSHKEVMQKMGELFALRHRINLSSDFLITPDFYWDRENLEELYDKTCQFLSITRRVKVMNEKLQHCMELTDLMRNHLQEKRALRLEWMIVILITIEVLFELGRVFF</sequence>
<dbReference type="InterPro" id="IPR003734">
    <property type="entry name" value="DUF155"/>
</dbReference>
<reference evidence="4" key="1">
    <citation type="submission" date="2025-08" db="UniProtKB">
        <authorList>
            <consortium name="RefSeq"/>
        </authorList>
    </citation>
    <scope>IDENTIFICATION</scope>
</reference>